<dbReference type="AlphaFoldDB" id="A0A6P1EAV9"/>
<dbReference type="InterPro" id="IPR016181">
    <property type="entry name" value="Acyl_CoA_acyltransferase"/>
</dbReference>
<name>A0A6P1EAV9_LENHI</name>
<dbReference type="Pfam" id="PF00583">
    <property type="entry name" value="Acetyltransf_1"/>
    <property type="match status" value="1"/>
</dbReference>
<dbReference type="RefSeq" id="WP_003550864.1">
    <property type="nucleotide sequence ID" value="NZ_CABKOL010000106.1"/>
</dbReference>
<keyword evidence="2" id="KW-0808">Transferase</keyword>
<dbReference type="InterPro" id="IPR000182">
    <property type="entry name" value="GNAT_dom"/>
</dbReference>
<dbReference type="CDD" id="cd04301">
    <property type="entry name" value="NAT_SF"/>
    <property type="match status" value="1"/>
</dbReference>
<evidence type="ECO:0000259" key="1">
    <source>
        <dbReference type="PROSITE" id="PS51186"/>
    </source>
</evidence>
<protein>
    <submittedName>
        <fullName evidence="2">GNAT family N-acetyltransferase</fullName>
    </submittedName>
</protein>
<organism evidence="2 3">
    <name type="scientific">Lentilactobacillus hilgardii</name>
    <name type="common">Lactobacillus hilgardii</name>
    <dbReference type="NCBI Taxonomy" id="1588"/>
    <lineage>
        <taxon>Bacteria</taxon>
        <taxon>Bacillati</taxon>
        <taxon>Bacillota</taxon>
        <taxon>Bacilli</taxon>
        <taxon>Lactobacillales</taxon>
        <taxon>Lactobacillaceae</taxon>
        <taxon>Lentilactobacillus</taxon>
    </lineage>
</organism>
<dbReference type="GO" id="GO:0016747">
    <property type="term" value="F:acyltransferase activity, transferring groups other than amino-acyl groups"/>
    <property type="evidence" value="ECO:0007669"/>
    <property type="project" value="InterPro"/>
</dbReference>
<dbReference type="EMBL" id="CP047121">
    <property type="protein sequence ID" value="QHB53270.1"/>
    <property type="molecule type" value="Genomic_DNA"/>
</dbReference>
<evidence type="ECO:0000313" key="3">
    <source>
        <dbReference type="Proteomes" id="UP000465035"/>
    </source>
</evidence>
<sequence length="174" mass="19149">MQIRTVRKEDYSAISDLILTAFSKSSNGYGGEAELVEKIRLDPTYHKTLEVVADQSGQIIGHGLLSEVQVKNANQSKTGLCLAPLEVSPSFQKQGIGQAILAELEQRAKRAKYNFISILGWPDYYSRFGYKKASLFNIKAPFPAPDDAYMIKALVPKGLEGVTGTVNYLSAFNI</sequence>
<proteinExistence type="predicted"/>
<gene>
    <name evidence="2" type="ORF">GQR93_14260</name>
</gene>
<dbReference type="Gene3D" id="3.40.630.30">
    <property type="match status" value="1"/>
</dbReference>
<dbReference type="SUPFAM" id="SSF55729">
    <property type="entry name" value="Acyl-CoA N-acyltransferases (Nat)"/>
    <property type="match status" value="1"/>
</dbReference>
<reference evidence="2 3" key="1">
    <citation type="submission" date="2019-12" db="EMBL/GenBank/DDBJ databases">
        <title>Lactobacillus hilgardii FLUB.</title>
        <authorList>
            <person name="Gustaw K."/>
        </authorList>
    </citation>
    <scope>NUCLEOTIDE SEQUENCE [LARGE SCALE GENOMIC DNA]</scope>
    <source>
        <strain evidence="2 3">FLUB</strain>
    </source>
</reference>
<accession>A0A6P1EAV9</accession>
<dbReference type="SMR" id="A0A6P1EAV9"/>
<dbReference type="Proteomes" id="UP000465035">
    <property type="component" value="Chromosome"/>
</dbReference>
<feature type="domain" description="N-acetyltransferase" evidence="1">
    <location>
        <begin position="1"/>
        <end position="155"/>
    </location>
</feature>
<dbReference type="GeneID" id="69059535"/>
<dbReference type="PROSITE" id="PS51186">
    <property type="entry name" value="GNAT"/>
    <property type="match status" value="1"/>
</dbReference>
<evidence type="ECO:0000313" key="2">
    <source>
        <dbReference type="EMBL" id="QHB53270.1"/>
    </source>
</evidence>